<comment type="caution">
    <text evidence="2">The sequence shown here is derived from an EMBL/GenBank/DDBJ whole genome shotgun (WGS) entry which is preliminary data.</text>
</comment>
<keyword evidence="1" id="KW-0472">Membrane</keyword>
<feature type="transmembrane region" description="Helical" evidence="1">
    <location>
        <begin position="12"/>
        <end position="31"/>
    </location>
</feature>
<sequence>MDKIPVKGGVFVLGIIFSIIAGISMSFQGIFNTRLSDKVGLWEANFLVQSIGAILTLIALLLLGDGNIKKIKEVNKLYLSGGLLGVIIIFTVMKGIKSLGPTYAISTILVAQLLSAALIDAFGLFGSEQIRFGMSKVLGIVVMIVGIVIFKWEFK</sequence>
<evidence type="ECO:0000313" key="2">
    <source>
        <dbReference type="EMBL" id="RXI58291.1"/>
    </source>
</evidence>
<dbReference type="Proteomes" id="UP000290273">
    <property type="component" value="Unassembled WGS sequence"/>
</dbReference>
<keyword evidence="1" id="KW-0812">Transmembrane</keyword>
<dbReference type="Pfam" id="PF04657">
    <property type="entry name" value="DMT_YdcZ"/>
    <property type="match status" value="1"/>
</dbReference>
<feature type="transmembrane region" description="Helical" evidence="1">
    <location>
        <begin position="137"/>
        <end position="154"/>
    </location>
</feature>
<evidence type="ECO:0000256" key="1">
    <source>
        <dbReference type="SAM" id="Phobius"/>
    </source>
</evidence>
<feature type="transmembrane region" description="Helical" evidence="1">
    <location>
        <begin position="102"/>
        <end position="125"/>
    </location>
</feature>
<dbReference type="InterPro" id="IPR006750">
    <property type="entry name" value="YdcZ"/>
</dbReference>
<name>A0ABY0ESB1_CLOTA</name>
<feature type="transmembrane region" description="Helical" evidence="1">
    <location>
        <begin position="77"/>
        <end position="96"/>
    </location>
</feature>
<dbReference type="EMBL" id="QMAU01000013">
    <property type="protein sequence ID" value="RXI58291.1"/>
    <property type="molecule type" value="Genomic_DNA"/>
</dbReference>
<reference evidence="2 3" key="1">
    <citation type="submission" date="2018-06" db="EMBL/GenBank/DDBJ databases">
        <title>Genome conservation of Clostridium tetani.</title>
        <authorList>
            <person name="Bruggemann H."/>
            <person name="Popoff M.R."/>
        </authorList>
    </citation>
    <scope>NUCLEOTIDE SEQUENCE [LARGE SCALE GENOMIC DNA]</scope>
    <source>
        <strain evidence="2 3">63.05</strain>
    </source>
</reference>
<feature type="transmembrane region" description="Helical" evidence="1">
    <location>
        <begin position="46"/>
        <end position="65"/>
    </location>
</feature>
<organism evidence="2 3">
    <name type="scientific">Clostridium tetani</name>
    <dbReference type="NCBI Taxonomy" id="1513"/>
    <lineage>
        <taxon>Bacteria</taxon>
        <taxon>Bacillati</taxon>
        <taxon>Bacillota</taxon>
        <taxon>Clostridia</taxon>
        <taxon>Eubacteriales</taxon>
        <taxon>Clostridiaceae</taxon>
        <taxon>Clostridium</taxon>
    </lineage>
</organism>
<proteinExistence type="predicted"/>
<protein>
    <submittedName>
        <fullName evidence="2">EamA-like transporter family protein</fullName>
    </submittedName>
</protein>
<dbReference type="PANTHER" id="PTHR34821">
    <property type="entry name" value="INNER MEMBRANE PROTEIN YDCZ"/>
    <property type="match status" value="1"/>
</dbReference>
<gene>
    <name evidence="2" type="ORF">DP131_02400</name>
</gene>
<accession>A0ABY0ESB1</accession>
<keyword evidence="1" id="KW-1133">Transmembrane helix</keyword>
<dbReference type="PANTHER" id="PTHR34821:SF3">
    <property type="entry name" value="MEMBRANE PROTEIN"/>
    <property type="match status" value="1"/>
</dbReference>
<evidence type="ECO:0000313" key="3">
    <source>
        <dbReference type="Proteomes" id="UP000290273"/>
    </source>
</evidence>